<feature type="binding site" evidence="11">
    <location>
        <position position="81"/>
    </location>
    <ligand>
        <name>substrate</name>
    </ligand>
</feature>
<dbReference type="SUPFAM" id="SSF52540">
    <property type="entry name" value="P-loop containing nucleoside triphosphate hydrolases"/>
    <property type="match status" value="1"/>
</dbReference>
<comment type="catalytic activity">
    <reaction evidence="10 11">
        <text>shikimate + ATP = 3-phosphoshikimate + ADP + H(+)</text>
        <dbReference type="Rhea" id="RHEA:13121"/>
        <dbReference type="ChEBI" id="CHEBI:15378"/>
        <dbReference type="ChEBI" id="CHEBI:30616"/>
        <dbReference type="ChEBI" id="CHEBI:36208"/>
        <dbReference type="ChEBI" id="CHEBI:145989"/>
        <dbReference type="ChEBI" id="CHEBI:456216"/>
        <dbReference type="EC" id="2.7.1.71"/>
    </reaction>
</comment>
<dbReference type="Pfam" id="PF01202">
    <property type="entry name" value="SKI"/>
    <property type="match status" value="1"/>
</dbReference>
<keyword evidence="8 11" id="KW-0067">ATP-binding</keyword>
<sequence>MSILFLVGARASGKTTIGKALAKKLDLPFADTDQHLLDSASRTVDQIVAEEGWPGFRTRESAALRDVADAHRGGCVVATGGGMVLAEANRQLMRQRGMVVFLDAPVQVLAERLGRNPLSSQRPSLTGRGLVEEINQVLAERRALYEAAAHHVVDASRPLSAICRRIAQLWRAHADQA</sequence>
<feature type="binding site" evidence="11">
    <location>
        <position position="122"/>
    </location>
    <ligand>
        <name>ATP</name>
        <dbReference type="ChEBI" id="CHEBI:30616"/>
    </ligand>
</feature>
<evidence type="ECO:0000256" key="8">
    <source>
        <dbReference type="ARBA" id="ARBA00022840"/>
    </source>
</evidence>
<dbReference type="InterPro" id="IPR023000">
    <property type="entry name" value="Shikimate_kinase_CS"/>
</dbReference>
<organism evidence="12 13">
    <name type="scientific">Desulfovibrio desulfuricans</name>
    <dbReference type="NCBI Taxonomy" id="876"/>
    <lineage>
        <taxon>Bacteria</taxon>
        <taxon>Pseudomonadati</taxon>
        <taxon>Thermodesulfobacteriota</taxon>
        <taxon>Desulfovibrionia</taxon>
        <taxon>Desulfovibrionales</taxon>
        <taxon>Desulfovibrionaceae</taxon>
        <taxon>Desulfovibrio</taxon>
    </lineage>
</organism>
<evidence type="ECO:0000256" key="10">
    <source>
        <dbReference type="ARBA" id="ARBA00048567"/>
    </source>
</evidence>
<evidence type="ECO:0000313" key="12">
    <source>
        <dbReference type="EMBL" id="QCC84363.1"/>
    </source>
</evidence>
<evidence type="ECO:0000256" key="3">
    <source>
        <dbReference type="ARBA" id="ARBA00022490"/>
    </source>
</evidence>
<comment type="subcellular location">
    <subcellularLocation>
        <location evidence="11">Cytoplasm</location>
    </subcellularLocation>
</comment>
<feature type="binding site" evidence="11">
    <location>
        <position position="15"/>
    </location>
    <ligand>
        <name>Mg(2+)</name>
        <dbReference type="ChEBI" id="CHEBI:18420"/>
    </ligand>
</feature>
<comment type="function">
    <text evidence="11">Catalyzes the specific phosphorylation of the 3-hydroxyl group of shikimic acid using ATP as a cosubstrate.</text>
</comment>
<dbReference type="UniPathway" id="UPA00053">
    <property type="reaction ID" value="UER00088"/>
</dbReference>
<dbReference type="GO" id="GO:0008652">
    <property type="term" value="P:amino acid biosynthetic process"/>
    <property type="evidence" value="ECO:0007669"/>
    <property type="project" value="UniProtKB-KW"/>
</dbReference>
<dbReference type="GO" id="GO:0000287">
    <property type="term" value="F:magnesium ion binding"/>
    <property type="evidence" value="ECO:0007669"/>
    <property type="project" value="UniProtKB-UniRule"/>
</dbReference>
<gene>
    <name evidence="12" type="primary">aroL</name>
    <name evidence="11" type="synonym">aroK</name>
    <name evidence="12" type="ORF">DDIC_00420</name>
</gene>
<dbReference type="PROSITE" id="PS01128">
    <property type="entry name" value="SHIKIMATE_KINASE"/>
    <property type="match status" value="1"/>
</dbReference>
<dbReference type="GO" id="GO:0005829">
    <property type="term" value="C:cytosol"/>
    <property type="evidence" value="ECO:0007669"/>
    <property type="project" value="TreeGrafter"/>
</dbReference>
<dbReference type="GO" id="GO:0009073">
    <property type="term" value="P:aromatic amino acid family biosynthetic process"/>
    <property type="evidence" value="ECO:0007669"/>
    <property type="project" value="UniProtKB-KW"/>
</dbReference>
<feature type="binding site" evidence="11">
    <location>
        <begin position="11"/>
        <end position="16"/>
    </location>
    <ligand>
        <name>ATP</name>
        <dbReference type="ChEBI" id="CHEBI:30616"/>
    </ligand>
</feature>
<dbReference type="EMBL" id="CP036295">
    <property type="protein sequence ID" value="QCC84363.1"/>
    <property type="molecule type" value="Genomic_DNA"/>
</dbReference>
<comment type="cofactor">
    <cofactor evidence="11">
        <name>Mg(2+)</name>
        <dbReference type="ChEBI" id="CHEBI:18420"/>
    </cofactor>
    <text evidence="11">Binds 1 Mg(2+) ion per subunit.</text>
</comment>
<keyword evidence="9 11" id="KW-0057">Aromatic amino acid biosynthesis</keyword>
<evidence type="ECO:0000256" key="5">
    <source>
        <dbReference type="ARBA" id="ARBA00022679"/>
    </source>
</evidence>
<evidence type="ECO:0000313" key="13">
    <source>
        <dbReference type="Proteomes" id="UP000297065"/>
    </source>
</evidence>
<evidence type="ECO:0000256" key="7">
    <source>
        <dbReference type="ARBA" id="ARBA00022777"/>
    </source>
</evidence>
<feature type="binding site" evidence="11">
    <location>
        <position position="157"/>
    </location>
    <ligand>
        <name>ATP</name>
        <dbReference type="ChEBI" id="CHEBI:30616"/>
    </ligand>
</feature>
<evidence type="ECO:0000256" key="4">
    <source>
        <dbReference type="ARBA" id="ARBA00022605"/>
    </source>
</evidence>
<keyword evidence="11" id="KW-0460">Magnesium</keyword>
<keyword evidence="11" id="KW-0479">Metal-binding</keyword>
<feature type="binding site" evidence="11">
    <location>
        <position position="33"/>
    </location>
    <ligand>
        <name>substrate</name>
    </ligand>
</feature>
<keyword evidence="3 11" id="KW-0963">Cytoplasm</keyword>
<dbReference type="GO" id="GO:0005524">
    <property type="term" value="F:ATP binding"/>
    <property type="evidence" value="ECO:0007669"/>
    <property type="project" value="UniProtKB-UniRule"/>
</dbReference>
<protein>
    <recommendedName>
        <fullName evidence="2 11">Shikimate kinase</fullName>
        <shortName evidence="11">SK</shortName>
        <ecNumber evidence="2 11">2.7.1.71</ecNumber>
    </recommendedName>
</protein>
<dbReference type="PANTHER" id="PTHR21087">
    <property type="entry name" value="SHIKIMATE KINASE"/>
    <property type="match status" value="1"/>
</dbReference>
<comment type="pathway">
    <text evidence="1 11">Metabolic intermediate biosynthesis; chorismate biosynthesis; chorismate from D-erythrose 4-phosphate and phosphoenolpyruvate: step 5/7.</text>
</comment>
<dbReference type="NCBIfam" id="NF002988">
    <property type="entry name" value="PRK03731.1"/>
    <property type="match status" value="1"/>
</dbReference>
<evidence type="ECO:0000256" key="2">
    <source>
        <dbReference type="ARBA" id="ARBA00012154"/>
    </source>
</evidence>
<dbReference type="RefSeq" id="WP_136398613.1">
    <property type="nucleotide sequence ID" value="NZ_CP036295.1"/>
</dbReference>
<dbReference type="PANTHER" id="PTHR21087:SF21">
    <property type="entry name" value="SHIKIMATE KINASE 2"/>
    <property type="match status" value="1"/>
</dbReference>
<dbReference type="InterPro" id="IPR031322">
    <property type="entry name" value="Shikimate/glucono_kinase"/>
</dbReference>
<dbReference type="CDD" id="cd00464">
    <property type="entry name" value="SK"/>
    <property type="match status" value="1"/>
</dbReference>
<keyword evidence="4 11" id="KW-0028">Amino-acid biosynthesis</keyword>
<dbReference type="EC" id="2.7.1.71" evidence="2 11"/>
<dbReference type="Proteomes" id="UP000297065">
    <property type="component" value="Chromosome"/>
</dbReference>
<dbReference type="AlphaFoldDB" id="A0A4P7UEX6"/>
<dbReference type="Gene3D" id="3.40.50.300">
    <property type="entry name" value="P-loop containing nucleotide triphosphate hydrolases"/>
    <property type="match status" value="1"/>
</dbReference>
<reference evidence="12 13" key="1">
    <citation type="submission" date="2019-02" db="EMBL/GenBank/DDBJ databases">
        <title>Complete Genome Sequence of Desulfovibrio desulfuricans IC1, a Sulfonate Utilizing Anaerobe.</title>
        <authorList>
            <person name="Day L.A."/>
            <person name="De Leon K.B."/>
            <person name="Wall J.D."/>
        </authorList>
    </citation>
    <scope>NUCLEOTIDE SEQUENCE [LARGE SCALE GENOMIC DNA]</scope>
    <source>
        <strain evidence="12 13">IC1</strain>
    </source>
</reference>
<proteinExistence type="inferred from homology"/>
<comment type="subunit">
    <text evidence="11">Monomer.</text>
</comment>
<dbReference type="GO" id="GO:0009423">
    <property type="term" value="P:chorismate biosynthetic process"/>
    <property type="evidence" value="ECO:0007669"/>
    <property type="project" value="UniProtKB-UniRule"/>
</dbReference>
<dbReference type="OrthoDB" id="9800332at2"/>
<evidence type="ECO:0000256" key="11">
    <source>
        <dbReference type="HAMAP-Rule" id="MF_00109"/>
    </source>
</evidence>
<evidence type="ECO:0000256" key="9">
    <source>
        <dbReference type="ARBA" id="ARBA00023141"/>
    </source>
</evidence>
<keyword evidence="7 11" id="KW-0418">Kinase</keyword>
<evidence type="ECO:0000256" key="1">
    <source>
        <dbReference type="ARBA" id="ARBA00004842"/>
    </source>
</evidence>
<dbReference type="PRINTS" id="PR01100">
    <property type="entry name" value="SHIKIMTKNASE"/>
</dbReference>
<dbReference type="HAMAP" id="MF_00109">
    <property type="entry name" value="Shikimate_kinase"/>
    <property type="match status" value="1"/>
</dbReference>
<name>A0A4P7UEX6_DESDE</name>
<keyword evidence="6 11" id="KW-0547">Nucleotide-binding</keyword>
<feature type="binding site" evidence="11">
    <location>
        <position position="141"/>
    </location>
    <ligand>
        <name>substrate</name>
    </ligand>
</feature>
<accession>A0A4P7UEX6</accession>
<comment type="similarity">
    <text evidence="11">Belongs to the shikimate kinase family.</text>
</comment>
<dbReference type="InterPro" id="IPR027417">
    <property type="entry name" value="P-loop_NTPase"/>
</dbReference>
<dbReference type="GO" id="GO:0004765">
    <property type="term" value="F:shikimate kinase activity"/>
    <property type="evidence" value="ECO:0007669"/>
    <property type="project" value="UniProtKB-UniRule"/>
</dbReference>
<keyword evidence="5 11" id="KW-0808">Transferase</keyword>
<dbReference type="InterPro" id="IPR000623">
    <property type="entry name" value="Shikimate_kinase/TSH1"/>
</dbReference>
<evidence type="ECO:0000256" key="6">
    <source>
        <dbReference type="ARBA" id="ARBA00022741"/>
    </source>
</evidence>
<feature type="binding site" evidence="11">
    <location>
        <position position="57"/>
    </location>
    <ligand>
        <name>substrate</name>
    </ligand>
</feature>